<gene>
    <name evidence="5" type="primary">sim7</name>
</gene>
<dbReference type="Gene3D" id="3.30.70.2450">
    <property type="match status" value="1"/>
</dbReference>
<evidence type="ECO:0000256" key="1">
    <source>
        <dbReference type="ARBA" id="ARBA00001974"/>
    </source>
</evidence>
<dbReference type="GO" id="GO:0016709">
    <property type="term" value="F:oxidoreductase activity, acting on paired donors, with incorporation or reduction of molecular oxygen, NAD(P)H as one donor, and incorporation of one atom of oxygen"/>
    <property type="evidence" value="ECO:0007669"/>
    <property type="project" value="UniProtKB-ARBA"/>
</dbReference>
<dbReference type="PANTHER" id="PTHR43004">
    <property type="entry name" value="TRK SYSTEM POTASSIUM UPTAKE PROTEIN"/>
    <property type="match status" value="1"/>
</dbReference>
<dbReference type="PRINTS" id="PR00420">
    <property type="entry name" value="RNGMNOXGNASE"/>
</dbReference>
<dbReference type="GO" id="GO:0071949">
    <property type="term" value="F:FAD binding"/>
    <property type="evidence" value="ECO:0007669"/>
    <property type="project" value="InterPro"/>
</dbReference>
<dbReference type="InterPro" id="IPR036188">
    <property type="entry name" value="FAD/NAD-bd_sf"/>
</dbReference>
<reference evidence="5" key="1">
    <citation type="journal article" date="2002" name="Arch. Microbiol.">
        <title>Cloning and analysis of the simocyclinone biosynthetic gene cluster of Streptomyces antibioticus Tu 6040.</title>
        <authorList>
            <person name="Galm U."/>
            <person name="Schimana J."/>
            <person name="Fiedler H.-P."/>
            <person name="Schmidt J."/>
            <person name="Li S.-M."/>
            <person name="Heide L."/>
        </authorList>
    </citation>
    <scope>NUCLEOTIDE SEQUENCE</scope>
    <source>
        <strain evidence="5">Tu 6040</strain>
    </source>
</reference>
<comment type="cofactor">
    <cofactor evidence="1">
        <name>FAD</name>
        <dbReference type="ChEBI" id="CHEBI:57692"/>
    </cofactor>
</comment>
<dbReference type="Gene3D" id="3.40.30.120">
    <property type="match status" value="1"/>
</dbReference>
<keyword evidence="3" id="KW-0274">FAD</keyword>
<sequence length="494" mass="52211">MTGPQTDVLVIGAGPVGLMLAGELLLGGARVVVAERLTEPTTESRASTLHARTMEILDQRGLTGRLGEVPGDGTGHFGGIPLRLDGQQSPYAGLWKVPQSRVEEILGAWAIGLGAEVRRGRELTGLREDGAVVEAELSCEDGTRELLRARYVVGCDGENSTVRRLAGFEFAGSAASRELIRADVAGIDVPNRRFERLPGGLAIAARRPDGITRVMVHEFGRTATPRQAEPDFDEMARTWQRVTGEDISHGTPVWINSFGDASRQVTEYRRGRILLAGDAAHAQMPVGGQALNLGLQDAFNLGWKLAAEICGWAPPGLLDSYHEERHAVGSRVLSDIAAQALLLLGGPEVEALRSVVGRLLGLDAVRDHLATGVGGIGIQYSAHEGDHPLLGARLPDAALDIEAGAATAWALLRAGTGLLLDVAPEAPGHVDLRAVADGWADRVRVVAARPRAGAVAPTTGAVLVRPDGHVVWADGGADRLRAALVQWFGSADRT</sequence>
<evidence type="ECO:0000256" key="3">
    <source>
        <dbReference type="ARBA" id="ARBA00022827"/>
    </source>
</evidence>
<evidence type="ECO:0000259" key="4">
    <source>
        <dbReference type="Pfam" id="PF01494"/>
    </source>
</evidence>
<evidence type="ECO:0000256" key="2">
    <source>
        <dbReference type="ARBA" id="ARBA00022630"/>
    </source>
</evidence>
<name>Q93FA8_STRAT</name>
<protein>
    <submittedName>
        <fullName evidence="5">Sim7</fullName>
    </submittedName>
</protein>
<proteinExistence type="predicted"/>
<dbReference type="Pfam" id="PF21274">
    <property type="entry name" value="Rng_hyd_C"/>
    <property type="match status" value="1"/>
</dbReference>
<feature type="domain" description="FAD-binding" evidence="4">
    <location>
        <begin position="5"/>
        <end position="333"/>
    </location>
</feature>
<dbReference type="AlphaFoldDB" id="Q93FA8"/>
<dbReference type="InterPro" id="IPR002938">
    <property type="entry name" value="FAD-bd"/>
</dbReference>
<dbReference type="SUPFAM" id="SSF51905">
    <property type="entry name" value="FAD/NAD(P)-binding domain"/>
    <property type="match status" value="1"/>
</dbReference>
<organism evidence="5">
    <name type="scientific">Streptomyces antibioticus</name>
    <dbReference type="NCBI Taxonomy" id="1890"/>
    <lineage>
        <taxon>Bacteria</taxon>
        <taxon>Bacillati</taxon>
        <taxon>Actinomycetota</taxon>
        <taxon>Actinomycetes</taxon>
        <taxon>Kitasatosporales</taxon>
        <taxon>Streptomycetaceae</taxon>
        <taxon>Streptomyces</taxon>
    </lineage>
</organism>
<dbReference type="Pfam" id="PF01494">
    <property type="entry name" value="FAD_binding_3"/>
    <property type="match status" value="1"/>
</dbReference>
<evidence type="ECO:0000313" key="5">
    <source>
        <dbReference type="EMBL" id="AAL15585.1"/>
    </source>
</evidence>
<dbReference type="Gene3D" id="3.50.50.60">
    <property type="entry name" value="FAD/NAD(P)-binding domain"/>
    <property type="match status" value="1"/>
</dbReference>
<dbReference type="EMBL" id="AF322256">
    <property type="protein sequence ID" value="AAL15585.1"/>
    <property type="molecule type" value="Genomic_DNA"/>
</dbReference>
<dbReference type="PANTHER" id="PTHR43004:SF19">
    <property type="entry name" value="BINDING MONOOXYGENASE, PUTATIVE (JCVI)-RELATED"/>
    <property type="match status" value="1"/>
</dbReference>
<keyword evidence="2" id="KW-0285">Flavoprotein</keyword>
<dbReference type="InterPro" id="IPR050641">
    <property type="entry name" value="RIFMO-like"/>
</dbReference>
<accession>Q93FA8</accession>